<sequence length="369" mass="40083">MGLFLLLRKWGFAPQSVIVLTKNIIYLPTIWQTCLYLSQCSTSGIRRSRLQVHHLLKVDINMVATLCPYTTSSLADIAAVNEEHILPVALGAPKSFFVLASAAENSRMNELIDAPAINDPLLRFIAMSQGVVSRSGPVSSKHRGSIVDTGEEIAAVFHSGGFNMKFVKPVDVDESTSIIKTVRGFGEEVSKHAEKIKANYAKKGIAIEIEEGGSLINPEVNVPLVGDMGLIRQELIKIAYLMTVRVFGDDAISSVSGEIYRKAMFAKSDLDLDETGLKGNAFHTPPPFLPRTKRNENALTCFRAGDAIVSGVNLFDTFTGFFVTPSTGFRASEAAGEVVLIDAQIGTMKSRPFSDYFAELDSKGPLSFG</sequence>
<dbReference type="EMBL" id="CP013236">
    <property type="protein sequence ID" value="AMP12983.1"/>
    <property type="molecule type" value="Genomic_DNA"/>
</dbReference>
<name>A0ABM5Z1N5_9BURK</name>
<evidence type="ECO:0000313" key="1">
    <source>
        <dbReference type="EMBL" id="AMP12983.1"/>
    </source>
</evidence>
<proteinExistence type="predicted"/>
<reference evidence="1 2" key="1">
    <citation type="submission" date="2015-11" db="EMBL/GenBank/DDBJ databases">
        <title>Exploring the genomic traits of fungus-feeding bacterial genus Collimonas.</title>
        <authorList>
            <person name="Song C."/>
            <person name="Schmidt R."/>
            <person name="de Jager V."/>
            <person name="Krzyzanowska D."/>
            <person name="Jongedijk E."/>
            <person name="Cankar K."/>
            <person name="Beekwilder J."/>
            <person name="van Veen A."/>
            <person name="de Boer W."/>
            <person name="van Veen J.A."/>
            <person name="Garbeva P."/>
        </authorList>
    </citation>
    <scope>NUCLEOTIDE SEQUENCE [LARGE SCALE GENOMIC DNA]</scope>
    <source>
        <strain evidence="1 2">Ter291</strain>
    </source>
</reference>
<organism evidence="1 2">
    <name type="scientific">Collimonas pratensis</name>
    <dbReference type="NCBI Taxonomy" id="279113"/>
    <lineage>
        <taxon>Bacteria</taxon>
        <taxon>Pseudomonadati</taxon>
        <taxon>Pseudomonadota</taxon>
        <taxon>Betaproteobacteria</taxon>
        <taxon>Burkholderiales</taxon>
        <taxon>Oxalobacteraceae</taxon>
        <taxon>Collimonas</taxon>
    </lineage>
</organism>
<evidence type="ECO:0000313" key="2">
    <source>
        <dbReference type="Proteomes" id="UP000074914"/>
    </source>
</evidence>
<dbReference type="Proteomes" id="UP000074914">
    <property type="component" value="Chromosome"/>
</dbReference>
<gene>
    <name evidence="1" type="ORF">CPter291_0699</name>
</gene>
<keyword evidence="2" id="KW-1185">Reference proteome</keyword>
<protein>
    <submittedName>
        <fullName evidence="1">Uncharacterized protein</fullName>
    </submittedName>
</protein>
<accession>A0ABM5Z1N5</accession>